<dbReference type="Pfam" id="PF02597">
    <property type="entry name" value="ThiS"/>
    <property type="match status" value="1"/>
</dbReference>
<evidence type="ECO:0008006" key="3">
    <source>
        <dbReference type="Google" id="ProtNLM"/>
    </source>
</evidence>
<keyword evidence="1" id="KW-0547">Nucleotide-binding</keyword>
<organism evidence="2">
    <name type="scientific">marine metagenome</name>
    <dbReference type="NCBI Taxonomy" id="408172"/>
    <lineage>
        <taxon>unclassified sequences</taxon>
        <taxon>metagenomes</taxon>
        <taxon>ecological metagenomes</taxon>
    </lineage>
</organism>
<proteinExistence type="predicted"/>
<dbReference type="GO" id="GO:0000166">
    <property type="term" value="F:nucleotide binding"/>
    <property type="evidence" value="ECO:0007669"/>
    <property type="project" value="UniProtKB-KW"/>
</dbReference>
<dbReference type="Gene3D" id="3.10.20.30">
    <property type="match status" value="1"/>
</dbReference>
<dbReference type="InterPro" id="IPR003749">
    <property type="entry name" value="ThiS/MoaD-like"/>
</dbReference>
<reference evidence="2" key="1">
    <citation type="submission" date="2018-05" db="EMBL/GenBank/DDBJ databases">
        <authorList>
            <person name="Lanie J.A."/>
            <person name="Ng W.-L."/>
            <person name="Kazmierczak K.M."/>
            <person name="Andrzejewski T.M."/>
            <person name="Davidsen T.M."/>
            <person name="Wayne K.J."/>
            <person name="Tettelin H."/>
            <person name="Glass J.I."/>
            <person name="Rusch D."/>
            <person name="Podicherti R."/>
            <person name="Tsui H.-C.T."/>
            <person name="Winkler M.E."/>
        </authorList>
    </citation>
    <scope>NUCLEOTIDE SEQUENCE</scope>
</reference>
<dbReference type="PANTHER" id="PTHR33359:SF1">
    <property type="entry name" value="MOLYBDOPTERIN SYNTHASE SULFUR CARRIER SUBUNIT"/>
    <property type="match status" value="1"/>
</dbReference>
<dbReference type="EMBL" id="UINC01013716">
    <property type="protein sequence ID" value="SVA59063.1"/>
    <property type="molecule type" value="Genomic_DNA"/>
</dbReference>
<name>A0A381X487_9ZZZZ</name>
<dbReference type="GO" id="GO:0006777">
    <property type="term" value="P:Mo-molybdopterin cofactor biosynthetic process"/>
    <property type="evidence" value="ECO:0007669"/>
    <property type="project" value="InterPro"/>
</dbReference>
<protein>
    <recommendedName>
        <fullName evidence="3">Molybdopterin synthase sulfur carrier subunit</fullName>
    </recommendedName>
</protein>
<dbReference type="AlphaFoldDB" id="A0A381X487"/>
<dbReference type="InterPro" id="IPR044672">
    <property type="entry name" value="MOCS2A"/>
</dbReference>
<evidence type="ECO:0000256" key="1">
    <source>
        <dbReference type="ARBA" id="ARBA00022741"/>
    </source>
</evidence>
<dbReference type="CDD" id="cd00754">
    <property type="entry name" value="Ubl_MoaD"/>
    <property type="match status" value="1"/>
</dbReference>
<dbReference type="PANTHER" id="PTHR33359">
    <property type="entry name" value="MOLYBDOPTERIN SYNTHASE SULFUR CARRIER SUBUNIT"/>
    <property type="match status" value="1"/>
</dbReference>
<evidence type="ECO:0000313" key="2">
    <source>
        <dbReference type="EMBL" id="SVA59063.1"/>
    </source>
</evidence>
<dbReference type="SUPFAM" id="SSF54285">
    <property type="entry name" value="MoaD/ThiS"/>
    <property type="match status" value="1"/>
</dbReference>
<sequence length="80" mass="8807">MIGVTAQYFALFRELANKESETIDTIAETAGQLFSELSQRHGFVDPMERCKVAINDELVDWDSPLTSGDVVLFFPPVAAG</sequence>
<gene>
    <name evidence="2" type="ORF">METZ01_LOCUS111917</name>
</gene>
<dbReference type="InterPro" id="IPR016155">
    <property type="entry name" value="Mopterin_synth/thiamin_S_b"/>
</dbReference>
<dbReference type="GO" id="GO:1990133">
    <property type="term" value="C:molybdopterin adenylyltransferase complex"/>
    <property type="evidence" value="ECO:0007669"/>
    <property type="project" value="TreeGrafter"/>
</dbReference>
<accession>A0A381X487</accession>
<dbReference type="InterPro" id="IPR012675">
    <property type="entry name" value="Beta-grasp_dom_sf"/>
</dbReference>